<evidence type="ECO:0000313" key="5">
    <source>
        <dbReference type="Proteomes" id="UP001567538"/>
    </source>
</evidence>
<organism evidence="4 5">
    <name type="scientific">Salvia divinorum</name>
    <name type="common">Maria pastora</name>
    <name type="synonym">Diviner's sage</name>
    <dbReference type="NCBI Taxonomy" id="28513"/>
    <lineage>
        <taxon>Eukaryota</taxon>
        <taxon>Viridiplantae</taxon>
        <taxon>Streptophyta</taxon>
        <taxon>Embryophyta</taxon>
        <taxon>Tracheophyta</taxon>
        <taxon>Spermatophyta</taxon>
        <taxon>Magnoliopsida</taxon>
        <taxon>eudicotyledons</taxon>
        <taxon>Gunneridae</taxon>
        <taxon>Pentapetalae</taxon>
        <taxon>asterids</taxon>
        <taxon>lamiids</taxon>
        <taxon>Lamiales</taxon>
        <taxon>Lamiaceae</taxon>
        <taxon>Nepetoideae</taxon>
        <taxon>Mentheae</taxon>
        <taxon>Salviinae</taxon>
        <taxon>Salvia</taxon>
        <taxon>Salvia subgen. Calosphace</taxon>
    </lineage>
</organism>
<dbReference type="InterPro" id="IPR045168">
    <property type="entry name" value="YTH_prot"/>
</dbReference>
<dbReference type="GO" id="GO:1990247">
    <property type="term" value="F:N6-methyladenosine-containing RNA reader activity"/>
    <property type="evidence" value="ECO:0007669"/>
    <property type="project" value="UniProtKB-UniRule"/>
</dbReference>
<dbReference type="AlphaFoldDB" id="A0ABD1GZQ4"/>
<protein>
    <recommendedName>
        <fullName evidence="1">YTH domain-containing family protein</fullName>
    </recommendedName>
</protein>
<evidence type="ECO:0000256" key="1">
    <source>
        <dbReference type="RuleBase" id="RU369095"/>
    </source>
</evidence>
<dbReference type="CDD" id="cd21134">
    <property type="entry name" value="YTH"/>
    <property type="match status" value="1"/>
</dbReference>
<feature type="region of interest" description="Disordered" evidence="2">
    <location>
        <begin position="1"/>
        <end position="63"/>
    </location>
</feature>
<name>A0ABD1GZQ4_SALDI</name>
<feature type="region of interest" description="Disordered" evidence="2">
    <location>
        <begin position="233"/>
        <end position="262"/>
    </location>
</feature>
<sequence length="509" mass="56432">MAGDKKIETYQLNAPAAKSESSVNIPDKDMVKDGFPSEPVSSVSAGGNVVSGKSATDQSVSSEQGAFYPPTSCYDYYYPGYNGNFTQSDDKGFPNTPAGSYAGIQQDNASLLYYVPGYGPYSTGFVGVDGKQAYTSSEYPCSYGSEALVALGGQMALMLPKLIATSQNQSLHPLNKFGAGFQSCGLMRGIRPSGNFSSFTNRNPRPFPQYGQVHYQSNAGLWNNNYRSRSRENFGRSGEIKAASELTRGPRSDNRNSSKSPADVEQLGFAIDRDKYNLQEFEAVYDSAKFFVIKSYSEDDIHKCIKYDVWSSTPNGNKKLDAAFREADAKTTEADKKCPVFLFFSVNGSGQFVGVAEMIGQVDFSKNMDFWQLDKWNGFFPLKWHIIKDVPNTQLRHIILENNENKAVTYSRDTQEVELKQGLEILSIFKNYSAKTCVLDDFNFYENREKALKAKRSGVPVSQTNGFRNNDYEKHSGESAKNNQSDPSSLVTLTKNLSLETQQPLQSSI</sequence>
<evidence type="ECO:0000256" key="2">
    <source>
        <dbReference type="SAM" id="MobiDB-lite"/>
    </source>
</evidence>
<dbReference type="PROSITE" id="PS50882">
    <property type="entry name" value="YTH"/>
    <property type="match status" value="1"/>
</dbReference>
<keyword evidence="5" id="KW-1185">Reference proteome</keyword>
<proteinExistence type="inferred from homology"/>
<comment type="caution">
    <text evidence="4">The sequence shown here is derived from an EMBL/GenBank/DDBJ whole genome shotgun (WGS) entry which is preliminary data.</text>
</comment>
<accession>A0ABD1GZQ4</accession>
<dbReference type="GO" id="GO:0003729">
    <property type="term" value="F:mRNA binding"/>
    <property type="evidence" value="ECO:0007669"/>
    <property type="project" value="UniProtKB-UniRule"/>
</dbReference>
<gene>
    <name evidence="4" type="primary">ECT11</name>
    <name evidence="4" type="ORF">AAHA92_17722</name>
</gene>
<feature type="compositionally biased region" description="Polar residues" evidence="2">
    <location>
        <begin position="53"/>
        <end position="63"/>
    </location>
</feature>
<feature type="compositionally biased region" description="Polar residues" evidence="2">
    <location>
        <begin position="479"/>
        <end position="489"/>
    </location>
</feature>
<comment type="function">
    <text evidence="1">Specifically recognizes and binds N6-methyladenosine (m6A)-containing RNAs, and regulates mRNA stability. M6A is a modification present at internal sites of mRNAs and some non-coding RNAs and plays a role in mRNA stability and processing.</text>
</comment>
<comment type="similarity">
    <text evidence="1">Belongs to the YTHDF family.</text>
</comment>
<dbReference type="Pfam" id="PF04146">
    <property type="entry name" value="YTH"/>
    <property type="match status" value="1"/>
</dbReference>
<evidence type="ECO:0000259" key="3">
    <source>
        <dbReference type="PROSITE" id="PS50882"/>
    </source>
</evidence>
<dbReference type="Gene3D" id="3.10.590.10">
    <property type="entry name" value="ph1033 like domains"/>
    <property type="match status" value="1"/>
</dbReference>
<dbReference type="PANTHER" id="PTHR12357:SF95">
    <property type="entry name" value="YTH DOMAIN-CONTAINING FAMILY PROTEIN"/>
    <property type="match status" value="1"/>
</dbReference>
<keyword evidence="1" id="KW-0694">RNA-binding</keyword>
<feature type="domain" description="YTH" evidence="3">
    <location>
        <begin position="288"/>
        <end position="429"/>
    </location>
</feature>
<dbReference type="EMBL" id="JBEAFC010000007">
    <property type="protein sequence ID" value="KAL1549645.1"/>
    <property type="molecule type" value="Genomic_DNA"/>
</dbReference>
<dbReference type="PANTHER" id="PTHR12357">
    <property type="entry name" value="YTH YT521-B HOMOLOGY DOMAIN-CONTAINING"/>
    <property type="match status" value="1"/>
</dbReference>
<dbReference type="Proteomes" id="UP001567538">
    <property type="component" value="Unassembled WGS sequence"/>
</dbReference>
<feature type="compositionally biased region" description="Low complexity" evidence="2">
    <location>
        <begin position="40"/>
        <end position="52"/>
    </location>
</feature>
<reference evidence="4 5" key="1">
    <citation type="submission" date="2024-06" db="EMBL/GenBank/DDBJ databases">
        <title>A chromosome level genome sequence of Diviner's sage (Salvia divinorum).</title>
        <authorList>
            <person name="Ford S.A."/>
            <person name="Ro D.-K."/>
            <person name="Ness R.W."/>
            <person name="Phillips M.A."/>
        </authorList>
    </citation>
    <scope>NUCLEOTIDE SEQUENCE [LARGE SCALE GENOMIC DNA]</scope>
    <source>
        <strain evidence="4">SAF-2024a</strain>
        <tissue evidence="4">Leaf</tissue>
    </source>
</reference>
<dbReference type="InterPro" id="IPR007275">
    <property type="entry name" value="YTH_domain"/>
</dbReference>
<feature type="region of interest" description="Disordered" evidence="2">
    <location>
        <begin position="455"/>
        <end position="489"/>
    </location>
</feature>
<evidence type="ECO:0000313" key="4">
    <source>
        <dbReference type="EMBL" id="KAL1549645.1"/>
    </source>
</evidence>